<dbReference type="RefSeq" id="WP_208633670.1">
    <property type="nucleotide sequence ID" value="NZ_CP059319.1"/>
</dbReference>
<dbReference type="PANTHER" id="PTHR42659">
    <property type="entry name" value="XANTHINE DEHYDROGENASE SUBUNIT C-RELATED"/>
    <property type="match status" value="1"/>
</dbReference>
<evidence type="ECO:0000256" key="2">
    <source>
        <dbReference type="ARBA" id="ARBA00022827"/>
    </source>
</evidence>
<dbReference type="Pfam" id="PF00941">
    <property type="entry name" value="FAD_binding_5"/>
    <property type="match status" value="1"/>
</dbReference>
<dbReference type="InterPro" id="IPR036683">
    <property type="entry name" value="CO_DH_flav_C_dom_sf"/>
</dbReference>
<evidence type="ECO:0000259" key="4">
    <source>
        <dbReference type="PROSITE" id="PS51387"/>
    </source>
</evidence>
<dbReference type="Gene3D" id="3.30.43.10">
    <property type="entry name" value="Uridine Diphospho-n-acetylenolpyruvylglucosamine Reductase, domain 2"/>
    <property type="match status" value="1"/>
</dbReference>
<name>A0A975D5K7_9SPHN</name>
<feature type="domain" description="FAD-binding PCMH-type" evidence="4">
    <location>
        <begin position="7"/>
        <end position="177"/>
    </location>
</feature>
<reference evidence="5" key="2">
    <citation type="submission" date="2021-04" db="EMBL/GenBank/DDBJ databases">
        <title>Isolation and genomic analysis of the ibuprofen-degrading bacterium Sphingomonas strain MPO218.</title>
        <authorList>
            <person name="Aulestia M."/>
            <person name="Flores A."/>
            <person name="Mangas E.L."/>
            <person name="Perez-Pulido A.J."/>
            <person name="Santero E."/>
            <person name="Camacho E.M."/>
        </authorList>
    </citation>
    <scope>NUCLEOTIDE SEQUENCE</scope>
    <source>
        <strain evidence="5">MPO218</strain>
    </source>
</reference>
<keyword evidence="2" id="KW-0274">FAD</keyword>
<dbReference type="AlphaFoldDB" id="A0A975D5K7"/>
<dbReference type="InterPro" id="IPR051312">
    <property type="entry name" value="Diverse_Substr_Oxidored"/>
</dbReference>
<proteinExistence type="predicted"/>
<dbReference type="EMBL" id="CP059319">
    <property type="protein sequence ID" value="QTH23208.1"/>
    <property type="molecule type" value="Genomic_DNA"/>
</dbReference>
<evidence type="ECO:0000313" key="6">
    <source>
        <dbReference type="Proteomes" id="UP000664914"/>
    </source>
</evidence>
<dbReference type="Gene3D" id="3.30.465.10">
    <property type="match status" value="1"/>
</dbReference>
<evidence type="ECO:0000256" key="1">
    <source>
        <dbReference type="ARBA" id="ARBA00022630"/>
    </source>
</evidence>
<evidence type="ECO:0000313" key="5">
    <source>
        <dbReference type="EMBL" id="QTH23208.1"/>
    </source>
</evidence>
<dbReference type="PANTHER" id="PTHR42659:SF2">
    <property type="entry name" value="XANTHINE DEHYDROGENASE SUBUNIT C-RELATED"/>
    <property type="match status" value="1"/>
</dbReference>
<dbReference type="Proteomes" id="UP000664914">
    <property type="component" value="Chromosome"/>
</dbReference>
<dbReference type="PROSITE" id="PS51387">
    <property type="entry name" value="FAD_PCMH"/>
    <property type="match status" value="1"/>
</dbReference>
<dbReference type="SUPFAM" id="SSF56176">
    <property type="entry name" value="FAD-binding/transporter-associated domain-like"/>
    <property type="match status" value="1"/>
</dbReference>
<dbReference type="SUPFAM" id="SSF55447">
    <property type="entry name" value="CO dehydrogenase flavoprotein C-terminal domain-like"/>
    <property type="match status" value="1"/>
</dbReference>
<protein>
    <submittedName>
        <fullName evidence="5">FAD binding domain-containing protein</fullName>
    </submittedName>
</protein>
<dbReference type="InterPro" id="IPR016169">
    <property type="entry name" value="FAD-bd_PCMH_sub2"/>
</dbReference>
<gene>
    <name evidence="5" type="ORF">HRJ34_06780</name>
</gene>
<reference evidence="5" key="1">
    <citation type="submission" date="2020-07" db="EMBL/GenBank/DDBJ databases">
        <authorList>
            <person name="Camacho E."/>
        </authorList>
    </citation>
    <scope>NUCLEOTIDE SEQUENCE</scope>
    <source>
        <strain evidence="5">MPO218</strain>
    </source>
</reference>
<sequence length="272" mass="29074">MTDPAGDGATPLRYSAPATVEELVALLADDRDATLIAGGQSLLLPLLAGDVAATHLVDVRNVERLRAIEIGEDEIFIGAGNCFSDLLRGPVAALLPAFAEALRHVGTTTIRNRATLGGSLAWADPRAEAPMVLMLHGATVQTDRRAIPMAALPVGPFKTRLARDEVILGVAVPRHPDPVAIRFAELLDRHSAGKAVVSVAVRPAGDAIDFAIAGLLDRPVTATAPVASLDRSLSEIERHHRPLEDPFHSYRYRREMVLVLLRRALAASIEGR</sequence>
<organism evidence="5 6">
    <name type="scientific">Rhizorhabdus wittichii</name>
    <dbReference type="NCBI Taxonomy" id="160791"/>
    <lineage>
        <taxon>Bacteria</taxon>
        <taxon>Pseudomonadati</taxon>
        <taxon>Pseudomonadota</taxon>
        <taxon>Alphaproteobacteria</taxon>
        <taxon>Sphingomonadales</taxon>
        <taxon>Sphingomonadaceae</taxon>
        <taxon>Rhizorhabdus</taxon>
    </lineage>
</organism>
<dbReference type="InterPro" id="IPR016166">
    <property type="entry name" value="FAD-bd_PCMH"/>
</dbReference>
<dbReference type="GO" id="GO:0016491">
    <property type="term" value="F:oxidoreductase activity"/>
    <property type="evidence" value="ECO:0007669"/>
    <property type="project" value="UniProtKB-KW"/>
</dbReference>
<dbReference type="InterPro" id="IPR016167">
    <property type="entry name" value="FAD-bd_PCMH_sub1"/>
</dbReference>
<dbReference type="InterPro" id="IPR036318">
    <property type="entry name" value="FAD-bd_PCMH-like_sf"/>
</dbReference>
<dbReference type="GO" id="GO:0071949">
    <property type="term" value="F:FAD binding"/>
    <property type="evidence" value="ECO:0007669"/>
    <property type="project" value="InterPro"/>
</dbReference>
<accession>A0A975D5K7</accession>
<dbReference type="InterPro" id="IPR002346">
    <property type="entry name" value="Mopterin_DH_FAD-bd"/>
</dbReference>
<evidence type="ECO:0000256" key="3">
    <source>
        <dbReference type="ARBA" id="ARBA00023002"/>
    </source>
</evidence>
<keyword evidence="3" id="KW-0560">Oxidoreductase</keyword>
<keyword evidence="1" id="KW-0285">Flavoprotein</keyword>